<dbReference type="GO" id="GO:0004792">
    <property type="term" value="F:thiosulfate-cyanide sulfurtransferase activity"/>
    <property type="evidence" value="ECO:0007669"/>
    <property type="project" value="TreeGrafter"/>
</dbReference>
<dbReference type="EMBL" id="AP022213">
    <property type="protein sequence ID" value="BBT15793.1"/>
    <property type="molecule type" value="Genomic_DNA"/>
</dbReference>
<dbReference type="Gene3D" id="3.10.20.30">
    <property type="match status" value="1"/>
</dbReference>
<evidence type="ECO:0000259" key="14">
    <source>
        <dbReference type="PROSITE" id="PS50206"/>
    </source>
</evidence>
<dbReference type="CDD" id="cd17040">
    <property type="entry name" value="Ubl_MoaD_like"/>
    <property type="match status" value="1"/>
</dbReference>
<comment type="function">
    <text evidence="7">Catalyzes the adenylation by ATP of the carboxyl group of the C-terminal glycine of sulfur carrier protein MoaD.</text>
</comment>
<dbReference type="CDD" id="cd00757">
    <property type="entry name" value="ThiF_MoeB_HesA_family"/>
    <property type="match status" value="1"/>
</dbReference>
<dbReference type="SUPFAM" id="SSF69572">
    <property type="entry name" value="Activating enzymes of the ubiquitin-like proteins"/>
    <property type="match status" value="1"/>
</dbReference>
<dbReference type="FunFam" id="3.40.50.720:FF:000033">
    <property type="entry name" value="Adenylyltransferase and sulfurtransferase MOCS3"/>
    <property type="match status" value="1"/>
</dbReference>
<evidence type="ECO:0000256" key="12">
    <source>
        <dbReference type="ARBA" id="ARBA00075328"/>
    </source>
</evidence>
<dbReference type="Pfam" id="PF00899">
    <property type="entry name" value="ThiF"/>
    <property type="match status" value="1"/>
</dbReference>
<dbReference type="SMART" id="SM00450">
    <property type="entry name" value="RHOD"/>
    <property type="match status" value="1"/>
</dbReference>
<comment type="catalytic activity">
    <reaction evidence="6">
        <text>[molybdopterin-synthase sulfur-carrier protein]-C-terminal Gly-Gly + ATP + H(+) = [molybdopterin-synthase sulfur-carrier protein]-C-terminal Gly-Gly-AMP + diphosphate</text>
        <dbReference type="Rhea" id="RHEA:43616"/>
        <dbReference type="Rhea" id="RHEA-COMP:12159"/>
        <dbReference type="Rhea" id="RHEA-COMP:12202"/>
        <dbReference type="ChEBI" id="CHEBI:15378"/>
        <dbReference type="ChEBI" id="CHEBI:30616"/>
        <dbReference type="ChEBI" id="CHEBI:33019"/>
        <dbReference type="ChEBI" id="CHEBI:90618"/>
        <dbReference type="ChEBI" id="CHEBI:90778"/>
        <dbReference type="EC" id="2.7.7.80"/>
    </reaction>
</comment>
<keyword evidence="3" id="KW-0808">Transferase</keyword>
<evidence type="ECO:0000256" key="3">
    <source>
        <dbReference type="ARBA" id="ARBA00022679"/>
    </source>
</evidence>
<evidence type="ECO:0000256" key="5">
    <source>
        <dbReference type="ARBA" id="ARBA00022840"/>
    </source>
</evidence>
<dbReference type="STRING" id="319939.SAMN05216263_103245"/>
<feature type="domain" description="Rhodanese" evidence="14">
    <location>
        <begin position="381"/>
        <end position="469"/>
    </location>
</feature>
<keyword evidence="5" id="KW-0067">ATP-binding</keyword>
<dbReference type="GO" id="GO:0008641">
    <property type="term" value="F:ubiquitin-like modifier activating enzyme activity"/>
    <property type="evidence" value="ECO:0007669"/>
    <property type="project" value="InterPro"/>
</dbReference>
<dbReference type="GO" id="GO:0005829">
    <property type="term" value="C:cytosol"/>
    <property type="evidence" value="ECO:0007669"/>
    <property type="project" value="TreeGrafter"/>
</dbReference>
<reference evidence="15 16" key="1">
    <citation type="submission" date="2019-12" db="EMBL/GenBank/DDBJ databases">
        <title>complete genome sequences of Pseudomonas otitidis str. WP8-S17-CRE-03 isolated from wastewater treatment plant effluent.</title>
        <authorList>
            <person name="Sekizuka T."/>
            <person name="Itokawa K."/>
            <person name="Yatsu K."/>
            <person name="Inamine Y."/>
            <person name="Kuroda M."/>
        </authorList>
    </citation>
    <scope>NUCLEOTIDE SEQUENCE [LARGE SCALE GENOMIC DNA]</scope>
    <source>
        <strain evidence="15 16">WP8-S17-CRE-03</strain>
    </source>
</reference>
<dbReference type="InterPro" id="IPR012675">
    <property type="entry name" value="Beta-grasp_dom_sf"/>
</dbReference>
<protein>
    <recommendedName>
        <fullName evidence="10">Molybdopterin-synthase adenylyltransferase</fullName>
        <ecNumber evidence="9">2.7.7.80</ecNumber>
    </recommendedName>
    <alternativeName>
        <fullName evidence="13">MoaD protein adenylase</fullName>
    </alternativeName>
    <alternativeName>
        <fullName evidence="11">Molybdopterin-converting factor subunit 1 adenylase</fullName>
    </alternativeName>
    <alternativeName>
        <fullName evidence="12">Sulfur carrier protein MoaD adenylyltransferase</fullName>
    </alternativeName>
</protein>
<evidence type="ECO:0000313" key="15">
    <source>
        <dbReference type="EMBL" id="BBT15793.1"/>
    </source>
</evidence>
<evidence type="ECO:0000256" key="4">
    <source>
        <dbReference type="ARBA" id="ARBA00022741"/>
    </source>
</evidence>
<comment type="subunit">
    <text evidence="8">Homodimer. Forms a stable heterotetrameric complex of 2 MoeB and 2 MoaD during adenylation of MoaD.</text>
</comment>
<evidence type="ECO:0000256" key="9">
    <source>
        <dbReference type="ARBA" id="ARBA00066884"/>
    </source>
</evidence>
<evidence type="ECO:0000256" key="6">
    <source>
        <dbReference type="ARBA" id="ARBA00052218"/>
    </source>
</evidence>
<dbReference type="PROSITE" id="PS50206">
    <property type="entry name" value="RHODANESE_3"/>
    <property type="match status" value="1"/>
</dbReference>
<dbReference type="InterPro" id="IPR045886">
    <property type="entry name" value="ThiF/MoeB/HesA"/>
</dbReference>
<accession>A0A1I0T934</accession>
<comment type="pathway">
    <text evidence="1">Cofactor biosynthesis; molybdopterin biosynthesis.</text>
</comment>
<dbReference type="InterPro" id="IPR016155">
    <property type="entry name" value="Mopterin_synth/thiamin_S_b"/>
</dbReference>
<dbReference type="GO" id="GO:0061605">
    <property type="term" value="F:molybdopterin-synthase adenylyltransferase activity"/>
    <property type="evidence" value="ECO:0007669"/>
    <property type="project" value="UniProtKB-EC"/>
</dbReference>
<dbReference type="InterPro" id="IPR035985">
    <property type="entry name" value="Ubiquitin-activating_enz"/>
</dbReference>
<name>A0A1I0T934_9GAMM</name>
<organism evidence="15 16">
    <name type="scientific">Metapseudomonas otitidis</name>
    <dbReference type="NCBI Taxonomy" id="319939"/>
    <lineage>
        <taxon>Bacteria</taxon>
        <taxon>Pseudomonadati</taxon>
        <taxon>Pseudomonadota</taxon>
        <taxon>Gammaproteobacteria</taxon>
        <taxon>Pseudomonadales</taxon>
        <taxon>Pseudomonadaceae</taxon>
        <taxon>Metapseudomonas</taxon>
    </lineage>
</organism>
<dbReference type="InterPro" id="IPR001763">
    <property type="entry name" value="Rhodanese-like_dom"/>
</dbReference>
<dbReference type="SUPFAM" id="SSF54285">
    <property type="entry name" value="MoaD/ThiS"/>
    <property type="match status" value="1"/>
</dbReference>
<dbReference type="NCBIfam" id="NF004281">
    <property type="entry name" value="PRK05690.1"/>
    <property type="match status" value="1"/>
</dbReference>
<dbReference type="Proteomes" id="UP000515591">
    <property type="component" value="Chromosome"/>
</dbReference>
<evidence type="ECO:0000256" key="7">
    <source>
        <dbReference type="ARBA" id="ARBA00055169"/>
    </source>
</evidence>
<dbReference type="EC" id="2.7.7.80" evidence="9"/>
<dbReference type="InterPro" id="IPR000594">
    <property type="entry name" value="ThiF_NAD_FAD-bd"/>
</dbReference>
<keyword evidence="4" id="KW-0547">Nucleotide-binding</keyword>
<proteinExistence type="inferred from homology"/>
<evidence type="ECO:0000256" key="8">
    <source>
        <dbReference type="ARBA" id="ARBA00063809"/>
    </source>
</evidence>
<dbReference type="Gene3D" id="3.40.250.10">
    <property type="entry name" value="Rhodanese-like domain"/>
    <property type="match status" value="1"/>
</dbReference>
<comment type="similarity">
    <text evidence="2">Belongs to the HesA/MoeB/ThiF family.</text>
</comment>
<evidence type="ECO:0000256" key="11">
    <source>
        <dbReference type="ARBA" id="ARBA00075110"/>
    </source>
</evidence>
<evidence type="ECO:0000313" key="16">
    <source>
        <dbReference type="Proteomes" id="UP000515591"/>
    </source>
</evidence>
<evidence type="ECO:0000256" key="10">
    <source>
        <dbReference type="ARBA" id="ARBA00073635"/>
    </source>
</evidence>
<dbReference type="PANTHER" id="PTHR10953">
    <property type="entry name" value="UBIQUITIN-ACTIVATING ENZYME E1"/>
    <property type="match status" value="1"/>
</dbReference>
<dbReference type="PANTHER" id="PTHR10953:SF102">
    <property type="entry name" value="ADENYLYLTRANSFERASE AND SULFURTRANSFERASE MOCS3"/>
    <property type="match status" value="1"/>
</dbReference>
<sequence>MNVVIFPDVLARVAKLPAARVEGEGRTVRELVEGICEQHAALREHLFYGNAQIKEHFLLTANGELVDVDSELAPGVELDIMLATSGGLDVDELSNDEVRRYVRHITLPDVGRQGQLRLKKSRVLVVGTGGLGSPVSLYLAAAGVGTLGLVDFDRVESSNLQRQVVHGTSTLGLPKVESARRRLEDLNPGIQIHAHDCAITPDNAMRLVGDYDLVVDGTDNFGTRYLLNDACVLLRRPLVYGALHRFDGQMSVFNHQDGPCYRCLFPKSPPAELAPNCNAGGVIGVLPGVVGLIQATEAIKLILGIGEPLVGRLMRFDALSMKFSEIRFKRRADCPTCSPSRTDRELQVEEPVVCASSQMSESTLPADFFVSPRELQLSLARGEKLQLLDVREPNELEVCRLPGSLNLPLGELEARLAELDRERPLCIVCYGGTRAERAAQLLLSAGFTGLRVLQGGIKAWARDVDHDMPLY</sequence>
<gene>
    <name evidence="15" type="ORF">WP8S17C03_18420</name>
</gene>
<evidence type="ECO:0000256" key="2">
    <source>
        <dbReference type="ARBA" id="ARBA00009919"/>
    </source>
</evidence>
<dbReference type="RefSeq" id="WP_373323461.1">
    <property type="nucleotide sequence ID" value="NZ_AP022213.1"/>
</dbReference>
<dbReference type="AlphaFoldDB" id="A0A1I0T934"/>
<dbReference type="GO" id="GO:0005524">
    <property type="term" value="F:ATP binding"/>
    <property type="evidence" value="ECO:0007669"/>
    <property type="project" value="UniProtKB-KW"/>
</dbReference>
<dbReference type="Gene3D" id="3.40.50.720">
    <property type="entry name" value="NAD(P)-binding Rossmann-like Domain"/>
    <property type="match status" value="1"/>
</dbReference>
<dbReference type="Pfam" id="PF00581">
    <property type="entry name" value="Rhodanese"/>
    <property type="match status" value="1"/>
</dbReference>
<evidence type="ECO:0000256" key="13">
    <source>
        <dbReference type="ARBA" id="ARBA00078531"/>
    </source>
</evidence>
<evidence type="ECO:0000256" key="1">
    <source>
        <dbReference type="ARBA" id="ARBA00005046"/>
    </source>
</evidence>
<dbReference type="InterPro" id="IPR036873">
    <property type="entry name" value="Rhodanese-like_dom_sf"/>
</dbReference>
<dbReference type="GO" id="GO:0008146">
    <property type="term" value="F:sulfotransferase activity"/>
    <property type="evidence" value="ECO:0007669"/>
    <property type="project" value="TreeGrafter"/>
</dbReference>